<keyword evidence="3" id="KW-0479">Metal-binding</keyword>
<dbReference type="PANTHER" id="PTHR46600">
    <property type="entry name" value="THAP DOMAIN-CONTAINING"/>
    <property type="match status" value="1"/>
</dbReference>
<dbReference type="EMBL" id="JAQQBS010001424">
    <property type="protein sequence ID" value="KAK0158520.1"/>
    <property type="molecule type" value="Genomic_DNA"/>
</dbReference>
<reference evidence="15" key="1">
    <citation type="journal article" date="2023" name="bioRxiv">
        <title>Scaffold-level genome assemblies of two parasitoid biocontrol wasps reveal the parthenogenesis mechanism and an associated novel virus.</title>
        <authorList>
            <person name="Inwood S."/>
            <person name="Skelly J."/>
            <person name="Guhlin J."/>
            <person name="Harrop T."/>
            <person name="Goldson S."/>
            <person name="Dearden P."/>
        </authorList>
    </citation>
    <scope>NUCLEOTIDE SEQUENCE</scope>
    <source>
        <strain evidence="15">Irish</strain>
        <tissue evidence="15">Whole body</tissue>
    </source>
</reference>
<comment type="similarity">
    <text evidence="2">Belongs to the THAP1 family.</text>
</comment>
<evidence type="ECO:0000256" key="13">
    <source>
        <dbReference type="SAM" id="MobiDB-lite"/>
    </source>
</evidence>
<comment type="subcellular location">
    <subcellularLocation>
        <location evidence="1">Nucleus</location>
        <location evidence="1">Nucleoplasm</location>
    </subcellularLocation>
</comment>
<feature type="compositionally biased region" description="Acidic residues" evidence="13">
    <location>
        <begin position="313"/>
        <end position="329"/>
    </location>
</feature>
<accession>A0AA39EZ82</accession>
<reference evidence="15" key="2">
    <citation type="submission" date="2023-03" db="EMBL/GenBank/DDBJ databases">
        <authorList>
            <person name="Inwood S.N."/>
            <person name="Skelly J.G."/>
            <person name="Guhlin J."/>
            <person name="Harrop T.W.R."/>
            <person name="Goldson S.G."/>
            <person name="Dearden P.K."/>
        </authorList>
    </citation>
    <scope>NUCLEOTIDE SEQUENCE</scope>
    <source>
        <strain evidence="15">Irish</strain>
        <tissue evidence="15">Whole body</tissue>
    </source>
</reference>
<gene>
    <name evidence="15" type="ORF">PV328_009514</name>
</gene>
<dbReference type="PROSITE" id="PS50950">
    <property type="entry name" value="ZF_THAP"/>
    <property type="match status" value="1"/>
</dbReference>
<evidence type="ECO:0000313" key="15">
    <source>
        <dbReference type="EMBL" id="KAK0158520.1"/>
    </source>
</evidence>
<dbReference type="InterPro" id="IPR038441">
    <property type="entry name" value="THAP_Znf_sf"/>
</dbReference>
<dbReference type="SUPFAM" id="SSF57716">
    <property type="entry name" value="Glucocorticoid receptor-like (DNA-binding domain)"/>
    <property type="match status" value="1"/>
</dbReference>
<dbReference type="Pfam" id="PF05485">
    <property type="entry name" value="THAP"/>
    <property type="match status" value="1"/>
</dbReference>
<feature type="region of interest" description="Disordered" evidence="13">
    <location>
        <begin position="265"/>
        <end position="329"/>
    </location>
</feature>
<keyword evidence="5" id="KW-0862">Zinc</keyword>
<keyword evidence="9" id="KW-0804">Transcription</keyword>
<dbReference type="Gene3D" id="6.20.210.20">
    <property type="entry name" value="THAP domain"/>
    <property type="match status" value="1"/>
</dbReference>
<evidence type="ECO:0000256" key="7">
    <source>
        <dbReference type="ARBA" id="ARBA00023054"/>
    </source>
</evidence>
<organism evidence="15 16">
    <name type="scientific">Microctonus aethiopoides</name>
    <dbReference type="NCBI Taxonomy" id="144406"/>
    <lineage>
        <taxon>Eukaryota</taxon>
        <taxon>Metazoa</taxon>
        <taxon>Ecdysozoa</taxon>
        <taxon>Arthropoda</taxon>
        <taxon>Hexapoda</taxon>
        <taxon>Insecta</taxon>
        <taxon>Pterygota</taxon>
        <taxon>Neoptera</taxon>
        <taxon>Endopterygota</taxon>
        <taxon>Hymenoptera</taxon>
        <taxon>Apocrita</taxon>
        <taxon>Ichneumonoidea</taxon>
        <taxon>Braconidae</taxon>
        <taxon>Euphorinae</taxon>
        <taxon>Microctonus</taxon>
    </lineage>
</organism>
<evidence type="ECO:0000256" key="5">
    <source>
        <dbReference type="ARBA" id="ARBA00022833"/>
    </source>
</evidence>
<comment type="caution">
    <text evidence="15">The sequence shown here is derived from an EMBL/GenBank/DDBJ whole genome shotgun (WGS) entry which is preliminary data.</text>
</comment>
<evidence type="ECO:0000256" key="2">
    <source>
        <dbReference type="ARBA" id="ARBA00006177"/>
    </source>
</evidence>
<dbReference type="GO" id="GO:0005654">
    <property type="term" value="C:nucleoplasm"/>
    <property type="evidence" value="ECO:0007669"/>
    <property type="project" value="UniProtKB-SubCell"/>
</dbReference>
<keyword evidence="7" id="KW-0175">Coiled coil</keyword>
<feature type="domain" description="THAP-type" evidence="14">
    <location>
        <begin position="1"/>
        <end position="90"/>
    </location>
</feature>
<proteinExistence type="inferred from homology"/>
<name>A0AA39EZ82_9HYME</name>
<keyword evidence="4 12" id="KW-0863">Zinc-finger</keyword>
<evidence type="ECO:0000256" key="1">
    <source>
        <dbReference type="ARBA" id="ARBA00004642"/>
    </source>
</evidence>
<evidence type="ECO:0000256" key="4">
    <source>
        <dbReference type="ARBA" id="ARBA00022771"/>
    </source>
</evidence>
<protein>
    <recommendedName>
        <fullName evidence="14">THAP-type domain-containing protein</fullName>
    </recommendedName>
</protein>
<evidence type="ECO:0000256" key="9">
    <source>
        <dbReference type="ARBA" id="ARBA00023163"/>
    </source>
</evidence>
<dbReference type="SMART" id="SM00692">
    <property type="entry name" value="DM3"/>
    <property type="match status" value="1"/>
</dbReference>
<dbReference type="Proteomes" id="UP001168990">
    <property type="component" value="Unassembled WGS sequence"/>
</dbReference>
<dbReference type="PANTHER" id="PTHR46600:SF1">
    <property type="entry name" value="THAP DOMAIN-CONTAINING PROTEIN 1"/>
    <property type="match status" value="1"/>
</dbReference>
<evidence type="ECO:0000256" key="3">
    <source>
        <dbReference type="ARBA" id="ARBA00022723"/>
    </source>
</evidence>
<keyword evidence="6" id="KW-0805">Transcription regulation</keyword>
<evidence type="ECO:0000313" key="16">
    <source>
        <dbReference type="Proteomes" id="UP001168990"/>
    </source>
</evidence>
<dbReference type="SMART" id="SM00980">
    <property type="entry name" value="THAP"/>
    <property type="match status" value="1"/>
</dbReference>
<dbReference type="GO" id="GO:0008270">
    <property type="term" value="F:zinc ion binding"/>
    <property type="evidence" value="ECO:0007669"/>
    <property type="project" value="UniProtKB-KW"/>
</dbReference>
<dbReference type="AlphaFoldDB" id="A0AA39EZ82"/>
<keyword evidence="11" id="KW-0131">Cell cycle</keyword>
<sequence>MTRKCVLCKETNYKNSYSFFSAPKDAETREKWQKAIGIDNYKVNDETFVCSRHFTPGDIITHWVSGIPPHVVTIKYKKCRLRPGAVPSNTYKNSNIMQNADDDDDEFDEFKKNRQWGNDKKLFKSRDNRKEVFLIPRTDNIITYTNIEMHNDAMNTNDSDNAELEEYITETLATESLEEEEQDDDDDNEINQGQSLIDNHEHHQGLEILQGDVEMDDHTIYLKESDDPSIIYVENMNLSNECGAETDLMQFVTIKEVGVYPSSKLHLSNEKGERDNDDDGNDSGSNQDVDSSEMWSIEKRSDQCSDEKLKETCDDEDMPIESLDPPDENEDSMLFEDFLEAYTEVKLPCGWSSMVISGGKATTVIYACMNVSQNDVPYVQKQVYLKNDMTLHCSATGTIIDPKLHSLLRDGRQLRVNSLTDVEEFIEEFHQRVICDGTLDKFNPAEMDMSLAYRHDAKWRHVDCPIIINNGTARCTKCSILSAQMTRRKLRKSPQIGESAELLKKDRTIYILQKLLAKMTKQKRKSESMKESSKSISSIVSSLDVPKIQKLMIQECLKSAVLPNSHEVVTEFTETWLFLSLLIYIESPRMYRFLLLNKYMHLPGIKVMRRYLHQIKTDDQFYKLFQRTVEPFQHSENRNTEEIPSM</sequence>
<keyword evidence="8 12" id="KW-0238">DNA-binding</keyword>
<evidence type="ECO:0000256" key="8">
    <source>
        <dbReference type="ARBA" id="ARBA00023125"/>
    </source>
</evidence>
<evidence type="ECO:0000259" key="14">
    <source>
        <dbReference type="PROSITE" id="PS50950"/>
    </source>
</evidence>
<feature type="compositionally biased region" description="Basic and acidic residues" evidence="13">
    <location>
        <begin position="296"/>
        <end position="312"/>
    </location>
</feature>
<dbReference type="GO" id="GO:0043565">
    <property type="term" value="F:sequence-specific DNA binding"/>
    <property type="evidence" value="ECO:0007669"/>
    <property type="project" value="InterPro"/>
</dbReference>
<keyword evidence="16" id="KW-1185">Reference proteome</keyword>
<evidence type="ECO:0000256" key="6">
    <source>
        <dbReference type="ARBA" id="ARBA00023015"/>
    </source>
</evidence>
<dbReference type="InterPro" id="IPR006612">
    <property type="entry name" value="THAP_Znf"/>
</dbReference>
<evidence type="ECO:0000256" key="12">
    <source>
        <dbReference type="PROSITE-ProRule" id="PRU00309"/>
    </source>
</evidence>
<keyword evidence="10" id="KW-0539">Nucleus</keyword>
<evidence type="ECO:0000256" key="10">
    <source>
        <dbReference type="ARBA" id="ARBA00023242"/>
    </source>
</evidence>
<dbReference type="InterPro" id="IPR026516">
    <property type="entry name" value="THAP1/10"/>
</dbReference>
<evidence type="ECO:0000256" key="11">
    <source>
        <dbReference type="ARBA" id="ARBA00023306"/>
    </source>
</evidence>